<dbReference type="AlphaFoldDB" id="A0A834SWL7"/>
<organism evidence="1 2">
    <name type="scientific">Senna tora</name>
    <dbReference type="NCBI Taxonomy" id="362788"/>
    <lineage>
        <taxon>Eukaryota</taxon>
        <taxon>Viridiplantae</taxon>
        <taxon>Streptophyta</taxon>
        <taxon>Embryophyta</taxon>
        <taxon>Tracheophyta</taxon>
        <taxon>Spermatophyta</taxon>
        <taxon>Magnoliopsida</taxon>
        <taxon>eudicotyledons</taxon>
        <taxon>Gunneridae</taxon>
        <taxon>Pentapetalae</taxon>
        <taxon>rosids</taxon>
        <taxon>fabids</taxon>
        <taxon>Fabales</taxon>
        <taxon>Fabaceae</taxon>
        <taxon>Caesalpinioideae</taxon>
        <taxon>Cassia clade</taxon>
        <taxon>Senna</taxon>
    </lineage>
</organism>
<accession>A0A834SWL7</accession>
<comment type="caution">
    <text evidence="1">The sequence shown here is derived from an EMBL/GenBank/DDBJ whole genome shotgun (WGS) entry which is preliminary data.</text>
</comment>
<name>A0A834SWL7_9FABA</name>
<evidence type="ECO:0000313" key="1">
    <source>
        <dbReference type="EMBL" id="KAF7811570.1"/>
    </source>
</evidence>
<sequence length="46" mass="5414">MVCKDNEDENDDAIKKSLKLRFSNQINELPKVKRIWRSMMSDEGSN</sequence>
<reference evidence="1" key="1">
    <citation type="submission" date="2020-09" db="EMBL/GenBank/DDBJ databases">
        <title>Genome-Enabled Discovery of Anthraquinone Biosynthesis in Senna tora.</title>
        <authorList>
            <person name="Kang S.-H."/>
            <person name="Pandey R.P."/>
            <person name="Lee C.-M."/>
            <person name="Sim J.-S."/>
            <person name="Jeong J.-T."/>
            <person name="Choi B.-S."/>
            <person name="Jung M."/>
            <person name="Ginzburg D."/>
            <person name="Zhao K."/>
            <person name="Won S.Y."/>
            <person name="Oh T.-J."/>
            <person name="Yu Y."/>
            <person name="Kim N.-H."/>
            <person name="Lee O.R."/>
            <person name="Lee T.-H."/>
            <person name="Bashyal P."/>
            <person name="Kim T.-S."/>
            <person name="Lee W.-H."/>
            <person name="Kawkins C."/>
            <person name="Kim C.-K."/>
            <person name="Kim J.S."/>
            <person name="Ahn B.O."/>
            <person name="Rhee S.Y."/>
            <person name="Sohng J.K."/>
        </authorList>
    </citation>
    <scope>NUCLEOTIDE SEQUENCE</scope>
    <source>
        <tissue evidence="1">Leaf</tissue>
    </source>
</reference>
<protein>
    <submittedName>
        <fullName evidence="1">Uncharacterized protein</fullName>
    </submittedName>
</protein>
<dbReference type="EMBL" id="JAAIUW010000010">
    <property type="protein sequence ID" value="KAF7811570.1"/>
    <property type="molecule type" value="Genomic_DNA"/>
</dbReference>
<gene>
    <name evidence="1" type="ORF">G2W53_032546</name>
</gene>
<keyword evidence="2" id="KW-1185">Reference proteome</keyword>
<evidence type="ECO:0000313" key="2">
    <source>
        <dbReference type="Proteomes" id="UP000634136"/>
    </source>
</evidence>
<dbReference type="Proteomes" id="UP000634136">
    <property type="component" value="Unassembled WGS sequence"/>
</dbReference>
<proteinExistence type="predicted"/>